<accession>A0ABR7RT98</accession>
<dbReference type="SUPFAM" id="SSF51556">
    <property type="entry name" value="Metallo-dependent hydrolases"/>
    <property type="match status" value="1"/>
</dbReference>
<name>A0ABR7RT98_9PROT</name>
<sequence>MKQTTVTVLRAAAAWTGQDSAVISPAEIHVVAGRIDWIGRTGERPLPEGAVLRDLGNQWLLPGFIDAHLHLWGLDHAEPAALWGWPLSYRAAYAIADLGQMLQHGITAVRCLGGPLGPSLARAVRQGLVPGPHVVAAGEFICPRAGTWDHAAFPQEWVEGLGMYADGADACRQRVRERIRQGADFIKVAGSVGEHTDLLRPWGNDPAHLRLAYSDGELAVLVEESHRNGLRVAIHAIGEPSVRQALDHGVDSIEHGHGIGDETARRLADSGAILVPTLSLPVLRAKHPVPEVAAGWQRHRDAQQASMQHVLRHGVRIASGTDFTGPPFSPHGPSPMEMEILVEAGMTAEQALTACIVTGAEVLGLQDRIGRLAPGFDADLVALPGDPRAQISLVRQVGFVMKGGAVMRDNAPAR</sequence>
<dbReference type="Pfam" id="PF01979">
    <property type="entry name" value="Amidohydro_1"/>
    <property type="match status" value="1"/>
</dbReference>
<proteinExistence type="predicted"/>
<dbReference type="InterPro" id="IPR057744">
    <property type="entry name" value="OTAase-like"/>
</dbReference>
<dbReference type="PANTHER" id="PTHR43135">
    <property type="entry name" value="ALPHA-D-RIBOSE 1-METHYLPHOSPHONATE 5-TRIPHOSPHATE DIPHOSPHATASE"/>
    <property type="match status" value="1"/>
</dbReference>
<dbReference type="Proteomes" id="UP000626026">
    <property type="component" value="Unassembled WGS sequence"/>
</dbReference>
<dbReference type="Gene3D" id="2.30.40.10">
    <property type="entry name" value="Urease, subunit C, domain 1"/>
    <property type="match status" value="1"/>
</dbReference>
<dbReference type="InterPro" id="IPR051781">
    <property type="entry name" value="Metallo-dep_Hydrolase"/>
</dbReference>
<comment type="caution">
    <text evidence="2">The sequence shown here is derived from an EMBL/GenBank/DDBJ whole genome shotgun (WGS) entry which is preliminary data.</text>
</comment>
<gene>
    <name evidence="2" type="ORF">IBL26_23345</name>
</gene>
<feature type="domain" description="Amidohydrolase-related" evidence="1">
    <location>
        <begin position="60"/>
        <end position="404"/>
    </location>
</feature>
<dbReference type="Gene3D" id="3.20.20.140">
    <property type="entry name" value="Metal-dependent hydrolases"/>
    <property type="match status" value="1"/>
</dbReference>
<evidence type="ECO:0000313" key="2">
    <source>
        <dbReference type="EMBL" id="MBC9209792.1"/>
    </source>
</evidence>
<dbReference type="InterPro" id="IPR006680">
    <property type="entry name" value="Amidohydro-rel"/>
</dbReference>
<organism evidence="2 3">
    <name type="scientific">Teichococcus aerophilus</name>
    <dbReference type="NCBI Taxonomy" id="1224513"/>
    <lineage>
        <taxon>Bacteria</taxon>
        <taxon>Pseudomonadati</taxon>
        <taxon>Pseudomonadota</taxon>
        <taxon>Alphaproteobacteria</taxon>
        <taxon>Acetobacterales</taxon>
        <taxon>Roseomonadaceae</taxon>
        <taxon>Roseomonas</taxon>
    </lineage>
</organism>
<reference evidence="2 3" key="1">
    <citation type="journal article" date="2013" name="Int. J. Syst. Evol. Microbiol.">
        <title>Roseomonas aerophila sp. nov., isolated from air.</title>
        <authorList>
            <person name="Kim S.J."/>
            <person name="Weon H.Y."/>
            <person name="Ahn J.H."/>
            <person name="Hong S.B."/>
            <person name="Seok S.J."/>
            <person name="Whang K.S."/>
            <person name="Kwon S.W."/>
        </authorList>
    </citation>
    <scope>NUCLEOTIDE SEQUENCE [LARGE SCALE GENOMIC DNA]</scope>
    <source>
        <strain evidence="2 3">NBRC 108923</strain>
    </source>
</reference>
<dbReference type="RefSeq" id="WP_187786917.1">
    <property type="nucleotide sequence ID" value="NZ_JACTVA010000072.1"/>
</dbReference>
<dbReference type="EMBL" id="JACTVA010000072">
    <property type="protein sequence ID" value="MBC9209792.1"/>
    <property type="molecule type" value="Genomic_DNA"/>
</dbReference>
<keyword evidence="3" id="KW-1185">Reference proteome</keyword>
<dbReference type="InterPro" id="IPR032466">
    <property type="entry name" value="Metal_Hydrolase"/>
</dbReference>
<dbReference type="PANTHER" id="PTHR43135:SF3">
    <property type="entry name" value="ALPHA-D-RIBOSE 1-METHYLPHOSPHONATE 5-TRIPHOSPHATE DIPHOSPHATASE"/>
    <property type="match status" value="1"/>
</dbReference>
<evidence type="ECO:0000313" key="3">
    <source>
        <dbReference type="Proteomes" id="UP000626026"/>
    </source>
</evidence>
<evidence type="ECO:0000259" key="1">
    <source>
        <dbReference type="Pfam" id="PF01979"/>
    </source>
</evidence>
<dbReference type="SUPFAM" id="SSF51338">
    <property type="entry name" value="Composite domain of metallo-dependent hydrolases"/>
    <property type="match status" value="1"/>
</dbReference>
<protein>
    <submittedName>
        <fullName evidence="2">Amidohydrolase family protein</fullName>
    </submittedName>
</protein>
<dbReference type="InterPro" id="IPR011059">
    <property type="entry name" value="Metal-dep_hydrolase_composite"/>
</dbReference>
<dbReference type="CDD" id="cd01299">
    <property type="entry name" value="Met_dep_hydrolase_A"/>
    <property type="match status" value="1"/>
</dbReference>